<gene>
    <name evidence="1" type="ORF">S01H4_17496</name>
</gene>
<sequence>MSGIDVNVDSKIKGTHNEMQSMKDYQGGIDSFISKYIKR</sequence>
<accession>X0ZP90</accession>
<organism evidence="1">
    <name type="scientific">marine sediment metagenome</name>
    <dbReference type="NCBI Taxonomy" id="412755"/>
    <lineage>
        <taxon>unclassified sequences</taxon>
        <taxon>metagenomes</taxon>
        <taxon>ecological metagenomes</taxon>
    </lineage>
</organism>
<dbReference type="AlphaFoldDB" id="X0ZP90"/>
<reference evidence="1" key="1">
    <citation type="journal article" date="2014" name="Front. Microbiol.">
        <title>High frequency of phylogenetically diverse reductive dehalogenase-homologous genes in deep subseafloor sedimentary metagenomes.</title>
        <authorList>
            <person name="Kawai M."/>
            <person name="Futagami T."/>
            <person name="Toyoda A."/>
            <person name="Takaki Y."/>
            <person name="Nishi S."/>
            <person name="Hori S."/>
            <person name="Arai W."/>
            <person name="Tsubouchi T."/>
            <person name="Morono Y."/>
            <person name="Uchiyama I."/>
            <person name="Ito T."/>
            <person name="Fujiyama A."/>
            <person name="Inagaki F."/>
            <person name="Takami H."/>
        </authorList>
    </citation>
    <scope>NUCLEOTIDE SEQUENCE</scope>
    <source>
        <strain evidence="1">Expedition CK06-06</strain>
    </source>
</reference>
<dbReference type="EMBL" id="BART01007715">
    <property type="protein sequence ID" value="GAG62213.1"/>
    <property type="molecule type" value="Genomic_DNA"/>
</dbReference>
<protein>
    <submittedName>
        <fullName evidence="1">Uncharacterized protein</fullName>
    </submittedName>
</protein>
<evidence type="ECO:0000313" key="1">
    <source>
        <dbReference type="EMBL" id="GAG62213.1"/>
    </source>
</evidence>
<proteinExistence type="predicted"/>
<name>X0ZP90_9ZZZZ</name>
<comment type="caution">
    <text evidence="1">The sequence shown here is derived from an EMBL/GenBank/DDBJ whole genome shotgun (WGS) entry which is preliminary data.</text>
</comment>